<organism evidence="2 3">
    <name type="scientific">Parazoarcus communis</name>
    <dbReference type="NCBI Taxonomy" id="41977"/>
    <lineage>
        <taxon>Bacteria</taxon>
        <taxon>Pseudomonadati</taxon>
        <taxon>Pseudomonadota</taxon>
        <taxon>Betaproteobacteria</taxon>
        <taxon>Rhodocyclales</taxon>
        <taxon>Zoogloeaceae</taxon>
        <taxon>Parazoarcus</taxon>
    </lineage>
</organism>
<sequence length="309" mass="34300">MGNAMIKTTLLSRAACVALALATTSCGFFDSADKAAPEIPFAPYAEGYAGKPDFAQLEYQHPISTADLYKITPKNLSYLDQEQVDQIYARLTAGPIPDGAFEGDLFFPRGTSGKLRLSEIAGGGLKGLLVNIAGAKLDLAGEILWKGKVFYRGERVLRNRIEDLTTLKKLGLVEESADNPLQKATFNGKDQWLLFPAKLYCGQSLLDGRRESIIIDYAFTDELPAYRRMPDMLAGRNGFAIRDEIRMVYPGFYLGRAYMDRAFVVNFVLYNKEISEQAREAFMKTGKVEEDCWGGTQQRMVQAKDASHG</sequence>
<evidence type="ECO:0000256" key="1">
    <source>
        <dbReference type="SAM" id="SignalP"/>
    </source>
</evidence>
<dbReference type="AlphaFoldDB" id="A0A2U8H2W7"/>
<evidence type="ECO:0000313" key="2">
    <source>
        <dbReference type="EMBL" id="AWI79923.1"/>
    </source>
</evidence>
<evidence type="ECO:0000313" key="3">
    <source>
        <dbReference type="Proteomes" id="UP000244902"/>
    </source>
</evidence>
<keyword evidence="1" id="KW-0732">Signal</keyword>
<protein>
    <recommendedName>
        <fullName evidence="4">Lipoprotein</fullName>
    </recommendedName>
</protein>
<name>A0A2U8H2W7_9RHOO</name>
<evidence type="ECO:0008006" key="4">
    <source>
        <dbReference type="Google" id="ProtNLM"/>
    </source>
</evidence>
<dbReference type="PROSITE" id="PS51257">
    <property type="entry name" value="PROKAR_LIPOPROTEIN"/>
    <property type="match status" value="1"/>
</dbReference>
<gene>
    <name evidence="2" type="ORF">CEW87_11430</name>
</gene>
<feature type="signal peptide" evidence="1">
    <location>
        <begin position="1"/>
        <end position="22"/>
    </location>
</feature>
<proteinExistence type="predicted"/>
<dbReference type="OrthoDB" id="119229at2"/>
<dbReference type="EMBL" id="CP022188">
    <property type="protein sequence ID" value="AWI79923.1"/>
    <property type="molecule type" value="Genomic_DNA"/>
</dbReference>
<dbReference type="Proteomes" id="UP000244902">
    <property type="component" value="Chromosome"/>
</dbReference>
<accession>A0A2U8H2W7</accession>
<reference evidence="2 3" key="1">
    <citation type="submission" date="2017-06" db="EMBL/GenBank/DDBJ databases">
        <title>Azoarcus sp. TSNA42 complete genome sequence.</title>
        <authorList>
            <person name="Woo J.-H."/>
            <person name="Kim H.-S."/>
        </authorList>
    </citation>
    <scope>NUCLEOTIDE SEQUENCE [LARGE SCALE GENOMIC DNA]</scope>
    <source>
        <strain evidence="2 3">TSNA42</strain>
    </source>
</reference>
<feature type="chain" id="PRO_5015949461" description="Lipoprotein" evidence="1">
    <location>
        <begin position="23"/>
        <end position="309"/>
    </location>
</feature>